<name>A0A915I1F7_ROMCU</name>
<dbReference type="Proteomes" id="UP000887565">
    <property type="component" value="Unplaced"/>
</dbReference>
<proteinExistence type="predicted"/>
<protein>
    <submittedName>
        <fullName evidence="4">Uncharacterized protein</fullName>
    </submittedName>
</protein>
<feature type="region of interest" description="Disordered" evidence="1">
    <location>
        <begin position="125"/>
        <end position="149"/>
    </location>
</feature>
<evidence type="ECO:0000256" key="2">
    <source>
        <dbReference type="SAM" id="SignalP"/>
    </source>
</evidence>
<feature type="chain" id="PRO_5038047245" evidence="2">
    <location>
        <begin position="18"/>
        <end position="197"/>
    </location>
</feature>
<evidence type="ECO:0000313" key="3">
    <source>
        <dbReference type="Proteomes" id="UP000887565"/>
    </source>
</evidence>
<sequence length="197" mass="22112">MLSSIIVILVFSTLSFGQESFIDPRIQNVLPLDASHEYICPGVAVSRQWLYSTPDAYLSCKRDPNICPPDYFCWPNGQQNNYCCPIQGKGPIKKESVPTRAFLSSNEAKIGKADEKLRRRDSALLDNRDSGQQGIPGKEKVMRRSSKLHPKRRNFDDLDLDVAPVFNPIIPVTIVKQPTALNVQKFFRDSASSSAKK</sequence>
<dbReference type="WBParaSite" id="nRc.2.0.1.t07977-RA">
    <property type="protein sequence ID" value="nRc.2.0.1.t07977-RA"/>
    <property type="gene ID" value="nRc.2.0.1.g07977"/>
</dbReference>
<evidence type="ECO:0000256" key="1">
    <source>
        <dbReference type="SAM" id="MobiDB-lite"/>
    </source>
</evidence>
<organism evidence="3 4">
    <name type="scientific">Romanomermis culicivorax</name>
    <name type="common">Nematode worm</name>
    <dbReference type="NCBI Taxonomy" id="13658"/>
    <lineage>
        <taxon>Eukaryota</taxon>
        <taxon>Metazoa</taxon>
        <taxon>Ecdysozoa</taxon>
        <taxon>Nematoda</taxon>
        <taxon>Enoplea</taxon>
        <taxon>Dorylaimia</taxon>
        <taxon>Mermithida</taxon>
        <taxon>Mermithoidea</taxon>
        <taxon>Mermithidae</taxon>
        <taxon>Romanomermis</taxon>
    </lineage>
</organism>
<accession>A0A915I1F7</accession>
<keyword evidence="3" id="KW-1185">Reference proteome</keyword>
<keyword evidence="2" id="KW-0732">Signal</keyword>
<feature type="signal peptide" evidence="2">
    <location>
        <begin position="1"/>
        <end position="17"/>
    </location>
</feature>
<evidence type="ECO:0000313" key="4">
    <source>
        <dbReference type="WBParaSite" id="nRc.2.0.1.t07977-RA"/>
    </source>
</evidence>
<reference evidence="4" key="1">
    <citation type="submission" date="2022-11" db="UniProtKB">
        <authorList>
            <consortium name="WormBaseParasite"/>
        </authorList>
    </citation>
    <scope>IDENTIFICATION</scope>
</reference>
<dbReference type="AlphaFoldDB" id="A0A915I1F7"/>